<dbReference type="AlphaFoldDB" id="A0A1H4LQY2"/>
<keyword evidence="2" id="KW-0813">Transport</keyword>
<sequence length="345" mass="35358">MPTKATTSNATAGAEEPTSTSGIAALPDPGRPSIAARFGKLEWRDFAIYIGFVVIFLLFTVFLRDDGFLLTSNLLNIVRQTAIIAVMAVAGTFVIAAAQIDLSIGSVAGLSSVVTAMTISSTGSVLVGVLAGLGTGVVVGTINGGLVAILGLPSFLVTLAMLGIAAGVAQWISNFQPVPILNKAFTNLFGSGDFGPVPSLLLWAGLFVLIGVVVMNKTAFGRQVLAAGGNETAARFTGVRTKRITFYVLLISAIVASIAGMLYAGRLQSGRYQWGTGDELSVIAAVVLGGTSLFGGYGRVIGSAIGAVFIGLINNGLILAGLDVSQQIIIQGIIIIIAVALAKKK</sequence>
<comment type="subcellular location">
    <subcellularLocation>
        <location evidence="1">Cell membrane</location>
        <topology evidence="1">Multi-pass membrane protein</topology>
    </subcellularLocation>
</comment>
<gene>
    <name evidence="10" type="ORF">SAMN04490239_1405</name>
</gene>
<feature type="transmembrane region" description="Helical" evidence="9">
    <location>
        <begin position="146"/>
        <end position="172"/>
    </location>
</feature>
<evidence type="ECO:0000256" key="1">
    <source>
        <dbReference type="ARBA" id="ARBA00004651"/>
    </source>
</evidence>
<evidence type="ECO:0000256" key="2">
    <source>
        <dbReference type="ARBA" id="ARBA00022448"/>
    </source>
</evidence>
<dbReference type="PANTHER" id="PTHR32196:SF21">
    <property type="entry name" value="ABC TRANSPORTER PERMEASE PROTEIN YPHD-RELATED"/>
    <property type="match status" value="1"/>
</dbReference>
<feature type="compositionally biased region" description="Polar residues" evidence="8">
    <location>
        <begin position="1"/>
        <end position="22"/>
    </location>
</feature>
<evidence type="ECO:0000313" key="11">
    <source>
        <dbReference type="Proteomes" id="UP000183561"/>
    </source>
</evidence>
<protein>
    <submittedName>
        <fullName evidence="10">Monosaccharide ABC transporter membrane protein, CUT2 family</fullName>
    </submittedName>
</protein>
<keyword evidence="11" id="KW-1185">Reference proteome</keyword>
<proteinExistence type="predicted"/>
<feature type="region of interest" description="Disordered" evidence="8">
    <location>
        <begin position="1"/>
        <end position="26"/>
    </location>
</feature>
<dbReference type="EMBL" id="FNSV01000005">
    <property type="protein sequence ID" value="SEB72695.1"/>
    <property type="molecule type" value="Genomic_DNA"/>
</dbReference>
<feature type="transmembrane region" description="Helical" evidence="9">
    <location>
        <begin position="328"/>
        <end position="343"/>
    </location>
</feature>
<name>A0A1H4LQY2_9NOCA</name>
<feature type="transmembrane region" description="Helical" evidence="9">
    <location>
        <begin position="280"/>
        <end position="297"/>
    </location>
</feature>
<evidence type="ECO:0000256" key="3">
    <source>
        <dbReference type="ARBA" id="ARBA00022475"/>
    </source>
</evidence>
<dbReference type="Proteomes" id="UP000183561">
    <property type="component" value="Unassembled WGS sequence"/>
</dbReference>
<dbReference type="GO" id="GO:0005886">
    <property type="term" value="C:plasma membrane"/>
    <property type="evidence" value="ECO:0007669"/>
    <property type="project" value="UniProtKB-SubCell"/>
</dbReference>
<keyword evidence="7 9" id="KW-0472">Membrane</keyword>
<evidence type="ECO:0000256" key="7">
    <source>
        <dbReference type="ARBA" id="ARBA00023136"/>
    </source>
</evidence>
<dbReference type="GO" id="GO:0022857">
    <property type="term" value="F:transmembrane transporter activity"/>
    <property type="evidence" value="ECO:0007669"/>
    <property type="project" value="InterPro"/>
</dbReference>
<evidence type="ECO:0000313" key="10">
    <source>
        <dbReference type="EMBL" id="SEB72695.1"/>
    </source>
</evidence>
<evidence type="ECO:0000256" key="6">
    <source>
        <dbReference type="ARBA" id="ARBA00022989"/>
    </source>
</evidence>
<feature type="transmembrane region" description="Helical" evidence="9">
    <location>
        <begin position="46"/>
        <end position="63"/>
    </location>
</feature>
<feature type="transmembrane region" description="Helical" evidence="9">
    <location>
        <begin position="197"/>
        <end position="215"/>
    </location>
</feature>
<keyword evidence="5 9" id="KW-0812">Transmembrane</keyword>
<feature type="transmembrane region" description="Helical" evidence="9">
    <location>
        <begin position="244"/>
        <end position="265"/>
    </location>
</feature>
<keyword evidence="4" id="KW-0997">Cell inner membrane</keyword>
<dbReference type="OrthoDB" id="3468954at2"/>
<feature type="transmembrane region" description="Helical" evidence="9">
    <location>
        <begin position="83"/>
        <end position="100"/>
    </location>
</feature>
<dbReference type="CDD" id="cd06579">
    <property type="entry name" value="TM_PBP1_transp_AraH_like"/>
    <property type="match status" value="1"/>
</dbReference>
<dbReference type="RefSeq" id="WP_007296999.1">
    <property type="nucleotide sequence ID" value="NZ_FNSV01000005.1"/>
</dbReference>
<feature type="transmembrane region" description="Helical" evidence="9">
    <location>
        <begin position="304"/>
        <end position="322"/>
    </location>
</feature>
<keyword evidence="6 9" id="KW-1133">Transmembrane helix</keyword>
<keyword evidence="3" id="KW-1003">Cell membrane</keyword>
<feature type="transmembrane region" description="Helical" evidence="9">
    <location>
        <begin position="112"/>
        <end position="139"/>
    </location>
</feature>
<evidence type="ECO:0000256" key="4">
    <source>
        <dbReference type="ARBA" id="ARBA00022519"/>
    </source>
</evidence>
<dbReference type="Pfam" id="PF02653">
    <property type="entry name" value="BPD_transp_2"/>
    <property type="match status" value="1"/>
</dbReference>
<evidence type="ECO:0000256" key="5">
    <source>
        <dbReference type="ARBA" id="ARBA00022692"/>
    </source>
</evidence>
<reference evidence="11" key="1">
    <citation type="submission" date="2016-10" db="EMBL/GenBank/DDBJ databases">
        <authorList>
            <person name="Varghese N."/>
            <person name="Submissions S."/>
        </authorList>
    </citation>
    <scope>NUCLEOTIDE SEQUENCE [LARGE SCALE GENOMIC DNA]</scope>
    <source>
        <strain evidence="11">DSM 44498</strain>
    </source>
</reference>
<organism evidence="10 11">
    <name type="scientific">Rhodococcus koreensis</name>
    <dbReference type="NCBI Taxonomy" id="99653"/>
    <lineage>
        <taxon>Bacteria</taxon>
        <taxon>Bacillati</taxon>
        <taxon>Actinomycetota</taxon>
        <taxon>Actinomycetes</taxon>
        <taxon>Mycobacteriales</taxon>
        <taxon>Nocardiaceae</taxon>
        <taxon>Rhodococcus</taxon>
    </lineage>
</organism>
<accession>A0A1H4LQY2</accession>
<evidence type="ECO:0000256" key="8">
    <source>
        <dbReference type="SAM" id="MobiDB-lite"/>
    </source>
</evidence>
<dbReference type="PANTHER" id="PTHR32196">
    <property type="entry name" value="ABC TRANSPORTER PERMEASE PROTEIN YPHD-RELATED-RELATED"/>
    <property type="match status" value="1"/>
</dbReference>
<dbReference type="InterPro" id="IPR001851">
    <property type="entry name" value="ABC_transp_permease"/>
</dbReference>
<evidence type="ECO:0000256" key="9">
    <source>
        <dbReference type="SAM" id="Phobius"/>
    </source>
</evidence>